<keyword evidence="6" id="KW-0012">Acyltransferase</keyword>
<dbReference type="OrthoDB" id="9808669at2"/>
<dbReference type="InterPro" id="IPR016039">
    <property type="entry name" value="Thiolase-like"/>
</dbReference>
<evidence type="ECO:0000256" key="1">
    <source>
        <dbReference type="ARBA" id="ARBA00008467"/>
    </source>
</evidence>
<dbReference type="PANTHER" id="PTHR11712">
    <property type="entry name" value="POLYKETIDE SYNTHASE-RELATED"/>
    <property type="match status" value="1"/>
</dbReference>
<dbReference type="SUPFAM" id="SSF53901">
    <property type="entry name" value="Thiolase-like"/>
    <property type="match status" value="2"/>
</dbReference>
<dbReference type="GO" id="GO:0006633">
    <property type="term" value="P:fatty acid biosynthetic process"/>
    <property type="evidence" value="ECO:0007669"/>
    <property type="project" value="TreeGrafter"/>
</dbReference>
<dbReference type="EMBL" id="PVNL01000030">
    <property type="protein sequence ID" value="PRQ09233.1"/>
    <property type="molecule type" value="Genomic_DNA"/>
</dbReference>
<gene>
    <name evidence="6" type="primary">fabF_1</name>
    <name evidence="6" type="ORF">ENSA7_12230</name>
</gene>
<dbReference type="PROSITE" id="PS52004">
    <property type="entry name" value="KS3_2"/>
    <property type="match status" value="1"/>
</dbReference>
<evidence type="ECO:0000256" key="2">
    <source>
        <dbReference type="ARBA" id="ARBA00022679"/>
    </source>
</evidence>
<reference evidence="6 7" key="1">
    <citation type="submission" date="2018-03" db="EMBL/GenBank/DDBJ databases">
        <title>Draft Genome Sequences of the Obligatory Marine Myxobacteria Enhygromyxa salina SWB007.</title>
        <authorList>
            <person name="Poehlein A."/>
            <person name="Moghaddam J.A."/>
            <person name="Harms H."/>
            <person name="Alanjari M."/>
            <person name="Koenig G.M."/>
            <person name="Daniel R."/>
            <person name="Schaeberle T.F."/>
        </authorList>
    </citation>
    <scope>NUCLEOTIDE SEQUENCE [LARGE SCALE GENOMIC DNA]</scope>
    <source>
        <strain evidence="6 7">SWB007</strain>
    </source>
</reference>
<dbReference type="EC" id="2.3.1.179" evidence="6"/>
<name>A0A2S9YVX2_9BACT</name>
<accession>A0A2S9YVX2</accession>
<comment type="similarity">
    <text evidence="1 3">Belongs to the thiolase-like superfamily. Beta-ketoacyl-ACP synthases family.</text>
</comment>
<evidence type="ECO:0000313" key="6">
    <source>
        <dbReference type="EMBL" id="PRQ09233.1"/>
    </source>
</evidence>
<dbReference type="Proteomes" id="UP000238823">
    <property type="component" value="Unassembled WGS sequence"/>
</dbReference>
<dbReference type="PANTHER" id="PTHR11712:SF347">
    <property type="entry name" value="BETA KETOACYL-ACYL CARRIER PROTEIN SYNTHASE"/>
    <property type="match status" value="1"/>
</dbReference>
<organism evidence="6 7">
    <name type="scientific">Enhygromyxa salina</name>
    <dbReference type="NCBI Taxonomy" id="215803"/>
    <lineage>
        <taxon>Bacteria</taxon>
        <taxon>Pseudomonadati</taxon>
        <taxon>Myxococcota</taxon>
        <taxon>Polyangia</taxon>
        <taxon>Nannocystales</taxon>
        <taxon>Nannocystaceae</taxon>
        <taxon>Enhygromyxa</taxon>
    </lineage>
</organism>
<dbReference type="GO" id="GO:0004315">
    <property type="term" value="F:3-oxoacyl-[acyl-carrier-protein] synthase activity"/>
    <property type="evidence" value="ECO:0007669"/>
    <property type="project" value="UniProtKB-EC"/>
</dbReference>
<evidence type="ECO:0000256" key="4">
    <source>
        <dbReference type="SAM" id="MobiDB-lite"/>
    </source>
</evidence>
<keyword evidence="2 3" id="KW-0808">Transferase</keyword>
<proteinExistence type="inferred from homology"/>
<dbReference type="Pfam" id="PF02801">
    <property type="entry name" value="Ketoacyl-synt_C"/>
    <property type="match status" value="1"/>
</dbReference>
<dbReference type="InterPro" id="IPR020841">
    <property type="entry name" value="PKS_Beta-ketoAc_synthase_dom"/>
</dbReference>
<dbReference type="RefSeq" id="WP_106088262.1">
    <property type="nucleotide sequence ID" value="NZ_PVNL01000030.1"/>
</dbReference>
<feature type="region of interest" description="Disordered" evidence="4">
    <location>
        <begin position="645"/>
        <end position="665"/>
    </location>
</feature>
<evidence type="ECO:0000256" key="3">
    <source>
        <dbReference type="RuleBase" id="RU003694"/>
    </source>
</evidence>
<dbReference type="InterPro" id="IPR000794">
    <property type="entry name" value="Beta-ketoacyl_synthase"/>
</dbReference>
<feature type="domain" description="Ketosynthase family 3 (KS3)" evidence="5">
    <location>
        <begin position="4"/>
        <end position="377"/>
    </location>
</feature>
<protein>
    <submittedName>
        <fullName evidence="6">3-oxoacyl-[acyl-carrier-protein] synthase 2</fullName>
        <ecNumber evidence="6">2.3.1.179</ecNumber>
    </submittedName>
</protein>
<dbReference type="AlphaFoldDB" id="A0A2S9YVX2"/>
<dbReference type="InterPro" id="IPR014031">
    <property type="entry name" value="Ketoacyl_synth_C"/>
</dbReference>
<dbReference type="SMART" id="SM00825">
    <property type="entry name" value="PKS_KS"/>
    <property type="match status" value="1"/>
</dbReference>
<dbReference type="Gene3D" id="3.40.47.10">
    <property type="match status" value="2"/>
</dbReference>
<comment type="caution">
    <text evidence="6">The sequence shown here is derived from an EMBL/GenBank/DDBJ whole genome shotgun (WGS) entry which is preliminary data.</text>
</comment>
<evidence type="ECO:0000313" key="7">
    <source>
        <dbReference type="Proteomes" id="UP000238823"/>
    </source>
</evidence>
<dbReference type="InterPro" id="IPR014030">
    <property type="entry name" value="Ketoacyl_synth_N"/>
</dbReference>
<sequence>MIASQPLAITGFGMISAAGINDDEALAQLLRAGGTALAQRARIERPPPRWTGTVPERLDLDMGELADGVAQRLCVDWGIRAGHTALARAGVEQPAALGLVLASNLEDHPRTLAELAVEIAAALGVHGPRLVTSMACASSLAALSLARSLLANADVDAVLVIGSDVLTPRVIAAFDRLALLCEQPCAPFSTRVGISLGEGAAAFVLERASSRALGTGQAKVIASVLAEGLAADAHHPTSPEPNGAGTRAAMHAALTQAGLGPRDVQMILAHGTGTIANDAAELCGLARAGLSATDTPIVALKSVFGHAQGAAGAVELAAMLVAWASEITPVTANFESLRAGASWQVSRPGRSRPPVPERVVLSSAGFGGTSAAVIVARGHAASRAVEELPPIYIQRWASAGWDPSDDAINWRRAVRGVDLRGVDPSTRLLTLAVDRALQRSRDADTGLIVAQARSSAAAVARLRDEIQQHGLEHVAGSALAEPLTIMPAGGCTRIIGLRGPFGLCVADQCGQLLALSWAADQLRRSDCSRMIAAVLDERVGEPADGAAALVLARAGEIRLAGWAILGHGRGDEALTRACERAGLARAELEQTVQIGPGISIPIAEGARAVMRACESLEPGASVALVVDEPARAAIAIVLIRETELRPPARSPDQPASAADGRSCAG</sequence>
<dbReference type="Pfam" id="PF00109">
    <property type="entry name" value="ketoacyl-synt"/>
    <property type="match status" value="1"/>
</dbReference>
<evidence type="ECO:0000259" key="5">
    <source>
        <dbReference type="PROSITE" id="PS52004"/>
    </source>
</evidence>